<evidence type="ECO:0000256" key="1">
    <source>
        <dbReference type="ARBA" id="ARBA00004245"/>
    </source>
</evidence>
<feature type="domain" description="Calponin-homology (CH)" evidence="8">
    <location>
        <begin position="42"/>
        <end position="175"/>
    </location>
</feature>
<dbReference type="PROSITE" id="PS50021">
    <property type="entry name" value="CH"/>
    <property type="match status" value="2"/>
</dbReference>
<feature type="compositionally biased region" description="Polar residues" evidence="7">
    <location>
        <begin position="3338"/>
        <end position="3347"/>
    </location>
</feature>
<dbReference type="GO" id="GO:0008017">
    <property type="term" value="F:microtubule binding"/>
    <property type="evidence" value="ECO:0007669"/>
    <property type="project" value="InterPro"/>
</dbReference>
<evidence type="ECO:0000259" key="8">
    <source>
        <dbReference type="PROSITE" id="PS50021"/>
    </source>
</evidence>
<dbReference type="PROSITE" id="PS00020">
    <property type="entry name" value="ACTININ_2"/>
    <property type="match status" value="1"/>
</dbReference>
<dbReference type="Gene3D" id="1.10.418.10">
    <property type="entry name" value="Calponin-like domain"/>
    <property type="match status" value="2"/>
</dbReference>
<dbReference type="SUPFAM" id="SSF47576">
    <property type="entry name" value="Calponin-homology domain, CH-domain"/>
    <property type="match status" value="1"/>
</dbReference>
<dbReference type="InterPro" id="IPR003108">
    <property type="entry name" value="GAR_dom"/>
</dbReference>
<dbReference type="InterPro" id="IPR036872">
    <property type="entry name" value="CH_dom_sf"/>
</dbReference>
<feature type="domain" description="Calponin-homology (CH)" evidence="8">
    <location>
        <begin position="332"/>
        <end position="481"/>
    </location>
</feature>
<dbReference type="SUPFAM" id="SSF143575">
    <property type="entry name" value="GAS2 domain-like"/>
    <property type="match status" value="1"/>
</dbReference>
<keyword evidence="5" id="KW-0206">Cytoskeleton</keyword>
<gene>
    <name evidence="10" type="ORF">LY90DRAFT_672509</name>
</gene>
<feature type="coiled-coil region" evidence="6">
    <location>
        <begin position="1756"/>
        <end position="1783"/>
    </location>
</feature>
<proteinExistence type="predicted"/>
<dbReference type="OrthoDB" id="10017054at2759"/>
<dbReference type="InterPro" id="IPR001715">
    <property type="entry name" value="CH_dom"/>
</dbReference>
<feature type="region of interest" description="Disordered" evidence="7">
    <location>
        <begin position="260"/>
        <end position="283"/>
    </location>
</feature>
<dbReference type="InterPro" id="IPR036534">
    <property type="entry name" value="GAR_dom_sf"/>
</dbReference>
<feature type="compositionally biased region" description="Low complexity" evidence="7">
    <location>
        <begin position="570"/>
        <end position="587"/>
    </location>
</feature>
<dbReference type="STRING" id="1754190.A0A1Y2BW39"/>
<dbReference type="PROSITE" id="PS51460">
    <property type="entry name" value="GAR"/>
    <property type="match status" value="1"/>
</dbReference>
<dbReference type="SMART" id="SM00243">
    <property type="entry name" value="GAS2"/>
    <property type="match status" value="1"/>
</dbReference>
<feature type="coiled-coil region" evidence="6">
    <location>
        <begin position="899"/>
        <end position="926"/>
    </location>
</feature>
<dbReference type="EMBL" id="MCOG01000134">
    <property type="protein sequence ID" value="ORY38970.1"/>
    <property type="molecule type" value="Genomic_DNA"/>
</dbReference>
<dbReference type="SMART" id="SM00033">
    <property type="entry name" value="CH"/>
    <property type="match status" value="2"/>
</dbReference>
<dbReference type="Pfam" id="PF00307">
    <property type="entry name" value="CH"/>
    <property type="match status" value="2"/>
</dbReference>
<evidence type="ECO:0000256" key="5">
    <source>
        <dbReference type="ARBA" id="ARBA00023212"/>
    </source>
</evidence>
<dbReference type="Pfam" id="PF02187">
    <property type="entry name" value="GAS2"/>
    <property type="match status" value="1"/>
</dbReference>
<accession>A0A1Y2BW39</accession>
<evidence type="ECO:0000256" key="2">
    <source>
        <dbReference type="ARBA" id="ARBA00022490"/>
    </source>
</evidence>
<dbReference type="Gene3D" id="3.30.920.20">
    <property type="entry name" value="Gas2-like domain"/>
    <property type="match status" value="1"/>
</dbReference>
<evidence type="ECO:0000256" key="6">
    <source>
        <dbReference type="SAM" id="Coils"/>
    </source>
</evidence>
<feature type="compositionally biased region" description="Low complexity" evidence="7">
    <location>
        <begin position="3348"/>
        <end position="3360"/>
    </location>
</feature>
<dbReference type="GO" id="GO:0003779">
    <property type="term" value="F:actin binding"/>
    <property type="evidence" value="ECO:0007669"/>
    <property type="project" value="UniProtKB-KW"/>
</dbReference>
<feature type="domain" description="GAR" evidence="9">
    <location>
        <begin position="3442"/>
        <end position="3515"/>
    </location>
</feature>
<comment type="subcellular location">
    <subcellularLocation>
        <location evidence="1">Cytoplasm</location>
        <location evidence="1">Cytoskeleton</location>
    </subcellularLocation>
</comment>
<evidence type="ECO:0000256" key="7">
    <source>
        <dbReference type="SAM" id="MobiDB-lite"/>
    </source>
</evidence>
<sequence length="3568" mass="414830">MSWLLKRVVTHKKSSKLKLTGKKSYYHNFDKDIQNYYNEQLDAQKRTFTRWCNAQLSKVEIPHPLDTPNNTFSINYPGTSNQPYSYLIVDLGKDLQDGIRLLKLLEVLSGKETPKPERAGRVMMRIHKILNVGKALTFLQSQLQEPLQNIGSEDIVDGNLKLTMALIWILILKYKISLAFEQEFENENKIEEIKDEEKLTTEEKEESLDIFPSNAELNDFKHNSTLKRSNGVKRLSTISNNSYPDSTVEMTDKQQKAKNSWNNDDILPIPELPSPNKKNSWRRSTIRHSKTLNRRMSSYNNGNFNFKQEMNNNDLTSPLRKSASVASPLSSQNPKMLLLNWCKNVLKLYVELEITSPINDFSKSWQNGVAFLSLIHSIRNDIVPEIDILIQEKIENGGKFENILPTPKRTASLSNPSSSSTFKLYTAEPKDWYNNLERAFHLAEKYFKIVSLLEPNDIISVKNPDERIIMTYISEFYWYIQNEKKLAKEGKLPTPTSSDDSETESNISEKQETMPKHRKRANTSTSMTLNANVNTVNDHKLRSSKSQGQLALNKKHSNISFKSINSIFNKNSSNKVPNLNNKSSKSSFNLDYFKSNNDNPNENSSQKQLNNLNNNIQKNHEVVDNLSNDDYTTLNHDSKSNRDNRYKHISYLNNKDNLQQRLDNEIKNYLNIADKFSLWIKETQQIQYQILWFLFSMTNVNEKLDQLSLPQSTISPIYGPIFDVNSNVDDLDSTVKSCINKLEYELNNLDSDNSNGAVIKQQFNKAFEQITKTASIIDKEMKESNMNENQKMNSKRSEISSIATIYSTHSSILQHLEQLTKYTFPQTKKILQNYVRWNKEWDEVLNCVNEDLIIANDSDEENVNEIVDISMTESILTTRSGAIALPINNNNDTHANPNTKCLKQEVEEWIKKVDDINEKVSELMLRREQAMKVRRNTLQAYSNKFNFHKQSITKNRWILLYNITKDQVKKSIFNNLYDIEIEKINSNNNKSNENGNNSYDKIDSDDVFNSSKVFSQLENELALYSKSLNSEYPAKLNNLYQRIESLITFLEAEFKNRTQLNTRRIFPSLPLGGVTRLTKLPTLTSIPPPNLQFSYFPQFMIKNADNVIDHGKNEVLQPLINDGIDRVSKLGTIVLDLLQNITNRRKESDKLQDILLKEEQKEAENLRYIQNKIMEYYRMIKRLEIWIDNTKQDLNIFKEQIPDINSRLKDKSLSVDVEYIETDRTALDNTKKWCINITNTIEDMMKENYLDIPKKNSQNLSKSNFNRLWREIKNDIVSYEGSEIEDSTDESSNSLSVIDDTMESYIPKHSIHEILFNSLKEFNLSIHKFINSAITPTQETLTDLINKKITLLKEDWTKESANVKEFLENSRRNQYNNESFEVIEDKIKKQLRSIFENWNNKVKSINENPIESPRFEKEKSELYRYNIKEIKNNQEVFNQQLTSLFQNLSQIISMRTENEVPTFNQQLIDFENDQWNHYIDLSFNLKNFLKLIPQQQIDINIKEVDNNVNQLTSLKNKIMEINTSFIQKETNETPVVMKRLLSYNQKANTVLDISKRYNDKINIISQLVDTLTSNNNINNELEKIYTSIYAAIKKMISDNSELELSEIENISLMRPAIFNIQQQLKEVIYANIMQLDDSAISKRNSLKRVSQVYNISSVGSLDIVDLENNDVCKEISDFSKEYVQFNQGIIDYYNTVCHAQYLNIQQLLTETTEWYNIYHQLFEWISAADRLRVDNEERIKKYSSGGTYEVPYGFESKLDKKRIEEIEQEQSRLENRHKEFKNGSRYRRVISSKKNILDSMNKIGTAENVLSKNKRLLNAVMNINERHTSLMFTKENRKAYETENYTMLPEIIKKFVEYRLRKFSSVERKLMEIIQIRSTDIIVCKKIFNEVNLPNRSLYKDIASLNDDLDNVLVLQKQNIDNMDNYESIMKGINAKATTIVNHTLELIQNIRNIVENSVIKEYELLSKELLALTQSSNSNFNPDTSYDGPNLTEYQENKIKKIKKKFSSMTSAIMEKTKGLNEHYENVLEELTKNFVRNWEEKSNIIQLENYIINLKGNLNKYIEIFENIPPNSMEYVSKTQINAYIQEAIQTFETYQEEIQTRKPLIESTKQSTDKMVKTLRSIISSSNNSVISQVSNSLYESIQNSPTPKMASPFETLLSENNEIIKKRSMDTLSLTVSSMRRPNTSFYNKPEEIMNRYKNINNFFTKIKDIIDQELSFAYQSKDILSQYSNAEALLSSLGRRINKFIELTSTEKGVFTEKDKANDGIISQFEDELHEVEKVNINKNLSEIIDNLIGSQSEKSTVMEETIISTIKEDVNELKEHAKSLQEQIVSLKRSKILFEGYIKQSHEVRNWIIENHDILEKFNKSIDDQTVRCEEVKQKFLAENIEDVPEEEIRITYQTEEAIINDIIENLNNEEIAIKRYEITYEHLKTYSNKILSDSNISKGVLSDSSLKIINEYQEKVNYLWNKLNNKLEILKNRLEIRIKILLWIKKMEESEAEMWTLEENIEKAEELNVEVDLEDNPAIQFGKAVDEIMRDWEYKVSFREETHENLKNELNDIETRAESIHCVAELDVFNRNWYLINISESLASLQELFEYKKQRLFETSQQLEQWIIQLNSLEEWITVTNSSLKENLESEEFAVIGDNNATNQTNIKTWSHNQISLSLQISSEISNKMKTLITIKEELLNSFNEVVPQVTRESYINWINDCHNKLDSLYEEIEQMKLITEKLLERATQYQQWQEKLLNITSDVDNISELINYEEIDDNMYIALYDRLNNLEKNLKKIASEQSVPVDISNNEAEIINSKNIAKRIDDLQRRIDENRKFIQDSQENIMKIKIVNTINQELERIDLWCTSTMRDLPKASLLMETMNTSQSSSIKDIESLPIINIEILSKRSNDDLIVDNNSEKELTNTETALRDAIKLHNFVSMELQQNKKDLNILHQTYEDTFNNIPSLDSQYKVIEKRLDSVNETLISGSNRIDIIRRVYSHDKATFEIFAWIDTANKKLQAMMNESEGSKLNAIHELENRMEIFHSSINDYTVMTERTQSVIHNSTINSKEKSNYIRIVNERSNAILSEWDIVNELLISIKNDKSQKEREMKYNVVLNEINELIGGIKERIFNVGQLNNINNRNEDQLNIVFGRLEGELIAGVYPKLTLFEKELNELDDHNSNEYNVFHKKLNNLHTQADILIEIINERKIKLRILKYVQNHNKITDKIEQQILEFNKVMDGQNNNMSKSDIETALAVLDSKAMYFNASIFKMIEEAKEQIENIKDSEVELNKDTTINDNIDESNKPKDDWKVIERQHQIEKKWELIKSKVKRRKDLLSAKLISKTEGQSNSGIPRSNRARTNSASSTGSYRLSVLRAGSTTPSNNRTPSRNRAHSITPGSSSVKKRNRKPSLFGTSSSPSISPTPPPAPSNLPSGPIRVFIPVNDYIPDPKNKLDVEVARIVNKCPKSIKVTKAEGEGKYWFGEVIPKLCYCRYLRSGLIMVRVGGGWQELGKFLLEHSTLEHRIPLVRSFAPEDATIAEEDSQGQVIEFDRNEAANTSYSDLQKLATSKSNKNN</sequence>
<comment type="caution">
    <text evidence="10">The sequence shown here is derived from an EMBL/GenBank/DDBJ whole genome shotgun (WGS) entry which is preliminary data.</text>
</comment>
<reference evidence="10 11" key="1">
    <citation type="submission" date="2016-08" db="EMBL/GenBank/DDBJ databases">
        <title>A Parts List for Fungal Cellulosomes Revealed by Comparative Genomics.</title>
        <authorList>
            <consortium name="DOE Joint Genome Institute"/>
            <person name="Haitjema C.H."/>
            <person name="Gilmore S.P."/>
            <person name="Henske J.K."/>
            <person name="Solomon K.V."/>
            <person name="De Groot R."/>
            <person name="Kuo A."/>
            <person name="Mondo S.J."/>
            <person name="Salamov A.A."/>
            <person name="Labutti K."/>
            <person name="Zhao Z."/>
            <person name="Chiniquy J."/>
            <person name="Barry K."/>
            <person name="Brewer H.M."/>
            <person name="Purvine S.O."/>
            <person name="Wright A.T."/>
            <person name="Boxma B."/>
            <person name="Van Alen T."/>
            <person name="Hackstein J.H."/>
            <person name="Baker S.E."/>
            <person name="Grigoriev I.V."/>
            <person name="O'Malley M.A."/>
        </authorList>
    </citation>
    <scope>NUCLEOTIDE SEQUENCE [LARGE SCALE GENOMIC DNA]</scope>
    <source>
        <strain evidence="10 11">G1</strain>
    </source>
</reference>
<feature type="coiled-coil region" evidence="6">
    <location>
        <begin position="2498"/>
        <end position="2567"/>
    </location>
</feature>
<feature type="region of interest" description="Disordered" evidence="7">
    <location>
        <begin position="3338"/>
        <end position="3427"/>
    </location>
</feature>
<feature type="region of interest" description="Disordered" evidence="7">
    <location>
        <begin position="489"/>
        <end position="554"/>
    </location>
</feature>
<dbReference type="GO" id="GO:0005856">
    <property type="term" value="C:cytoskeleton"/>
    <property type="evidence" value="ECO:0007669"/>
    <property type="project" value="UniProtKB-SubCell"/>
</dbReference>
<feature type="region of interest" description="Disordered" evidence="7">
    <location>
        <begin position="570"/>
        <end position="609"/>
    </location>
</feature>
<name>A0A1Y2BW39_9FUNG</name>
<keyword evidence="2" id="KW-0963">Cytoplasm</keyword>
<dbReference type="Proteomes" id="UP000193920">
    <property type="component" value="Unassembled WGS sequence"/>
</dbReference>
<evidence type="ECO:0008006" key="12">
    <source>
        <dbReference type="Google" id="ProtNLM"/>
    </source>
</evidence>
<dbReference type="PROSITE" id="PS00019">
    <property type="entry name" value="ACTININ_1"/>
    <property type="match status" value="1"/>
</dbReference>
<organism evidence="10 11">
    <name type="scientific">Neocallimastix californiae</name>
    <dbReference type="NCBI Taxonomy" id="1754190"/>
    <lineage>
        <taxon>Eukaryota</taxon>
        <taxon>Fungi</taxon>
        <taxon>Fungi incertae sedis</taxon>
        <taxon>Chytridiomycota</taxon>
        <taxon>Chytridiomycota incertae sedis</taxon>
        <taxon>Neocallimastigomycetes</taxon>
        <taxon>Neocallimastigales</taxon>
        <taxon>Neocallimastigaceae</taxon>
        <taxon>Neocallimastix</taxon>
    </lineage>
</organism>
<feature type="coiled-coil region" evidence="6">
    <location>
        <begin position="3259"/>
        <end position="3286"/>
    </location>
</feature>
<keyword evidence="3" id="KW-0677">Repeat</keyword>
<keyword evidence="4" id="KW-0009">Actin-binding</keyword>
<evidence type="ECO:0000256" key="3">
    <source>
        <dbReference type="ARBA" id="ARBA00022737"/>
    </source>
</evidence>
<feature type="compositionally biased region" description="Polar residues" evidence="7">
    <location>
        <begin position="3371"/>
        <end position="3383"/>
    </location>
</feature>
<protein>
    <recommendedName>
        <fullName evidence="12">Calponin-homology (CH) domain-containing protein</fullName>
    </recommendedName>
</protein>
<keyword evidence="6" id="KW-0175">Coiled coil</keyword>
<evidence type="ECO:0000256" key="4">
    <source>
        <dbReference type="ARBA" id="ARBA00023203"/>
    </source>
</evidence>
<dbReference type="PANTHER" id="PTHR11915">
    <property type="entry name" value="SPECTRIN/FILAMIN RELATED CYTOSKELETAL PROTEIN"/>
    <property type="match status" value="1"/>
</dbReference>
<evidence type="ECO:0000259" key="9">
    <source>
        <dbReference type="PROSITE" id="PS51460"/>
    </source>
</evidence>
<feature type="compositionally biased region" description="Polar residues" evidence="7">
    <location>
        <begin position="522"/>
        <end position="536"/>
    </location>
</feature>
<dbReference type="InterPro" id="IPR001589">
    <property type="entry name" value="Actinin_actin-bd_CS"/>
</dbReference>
<feature type="coiled-coil region" evidence="6">
    <location>
        <begin position="2313"/>
        <end position="2340"/>
    </location>
</feature>
<feature type="compositionally biased region" description="Low complexity" evidence="7">
    <location>
        <begin position="3403"/>
        <end position="3414"/>
    </location>
</feature>
<evidence type="ECO:0000313" key="11">
    <source>
        <dbReference type="Proteomes" id="UP000193920"/>
    </source>
</evidence>
<evidence type="ECO:0000313" key="10">
    <source>
        <dbReference type="EMBL" id="ORY38970.1"/>
    </source>
</evidence>
<keyword evidence="11" id="KW-1185">Reference proteome</keyword>